<evidence type="ECO:0000313" key="16">
    <source>
        <dbReference type="Proteomes" id="UP000298787"/>
    </source>
</evidence>
<dbReference type="UniPathway" id="UPA00143"/>
<dbReference type="SUPFAM" id="SSF57850">
    <property type="entry name" value="RING/U-box"/>
    <property type="match status" value="1"/>
</dbReference>
<evidence type="ECO:0000256" key="6">
    <source>
        <dbReference type="ARBA" id="ARBA00022679"/>
    </source>
</evidence>
<protein>
    <recommendedName>
        <fullName evidence="4">RING-type E3 ubiquitin transferase</fullName>
        <ecNumber evidence="4">2.3.2.27</ecNumber>
    </recommendedName>
</protein>
<evidence type="ECO:0000256" key="9">
    <source>
        <dbReference type="ARBA" id="ARBA00022833"/>
    </source>
</evidence>
<dbReference type="Pfam" id="PF24525">
    <property type="entry name" value="TTC3"/>
    <property type="match status" value="1"/>
</dbReference>
<dbReference type="PANTHER" id="PTHR17550">
    <property type="entry name" value="E3 UBIQUITIN-PROTEIN LIGASE TTC3"/>
    <property type="match status" value="1"/>
</dbReference>
<evidence type="ECO:0000256" key="10">
    <source>
        <dbReference type="PROSITE-ProRule" id="PRU00175"/>
    </source>
</evidence>
<feature type="region of interest" description="Disordered" evidence="13">
    <location>
        <begin position="1"/>
        <end position="33"/>
    </location>
</feature>
<evidence type="ECO:0000256" key="5">
    <source>
        <dbReference type="ARBA" id="ARBA00022490"/>
    </source>
</evidence>
<dbReference type="GO" id="GO:0061630">
    <property type="term" value="F:ubiquitin protein ligase activity"/>
    <property type="evidence" value="ECO:0007669"/>
    <property type="project" value="UniProtKB-EC"/>
</dbReference>
<dbReference type="InterPro" id="IPR013083">
    <property type="entry name" value="Znf_RING/FYVE/PHD"/>
</dbReference>
<dbReference type="InterPro" id="IPR043866">
    <property type="entry name" value="TTC3/DZIP3_dom"/>
</dbReference>
<dbReference type="InterPro" id="IPR056871">
    <property type="entry name" value="WH_TTC3"/>
</dbReference>
<dbReference type="Pfam" id="PF13639">
    <property type="entry name" value="zf-RING_2"/>
    <property type="match status" value="1"/>
</dbReference>
<dbReference type="Pfam" id="PF24905">
    <property type="entry name" value="TTC3_9th"/>
    <property type="match status" value="1"/>
</dbReference>
<evidence type="ECO:0000256" key="7">
    <source>
        <dbReference type="ARBA" id="ARBA00022723"/>
    </source>
</evidence>
<evidence type="ECO:0000259" key="14">
    <source>
        <dbReference type="PROSITE" id="PS50089"/>
    </source>
</evidence>
<keyword evidence="9" id="KW-0862">Zinc</keyword>
<dbReference type="InterPro" id="IPR056870">
    <property type="entry name" value="TTC3/DZIP3/RBM44-like_helical"/>
</dbReference>
<keyword evidence="12" id="KW-0175">Coiled coil</keyword>
<feature type="domain" description="RING-type" evidence="14">
    <location>
        <begin position="1538"/>
        <end position="1578"/>
    </location>
</feature>
<evidence type="ECO:0000256" key="12">
    <source>
        <dbReference type="SAM" id="Coils"/>
    </source>
</evidence>
<keyword evidence="8 10" id="KW-0863">Zinc-finger</keyword>
<dbReference type="GO" id="GO:0016567">
    <property type="term" value="P:protein ubiquitination"/>
    <property type="evidence" value="ECO:0007669"/>
    <property type="project" value="UniProtKB-UniPathway"/>
</dbReference>
<evidence type="ECO:0000313" key="15">
    <source>
        <dbReference type="EMBL" id="TKS83269.1"/>
    </source>
</evidence>
<keyword evidence="11" id="KW-0802">TPR repeat</keyword>
<gene>
    <name evidence="15" type="ORF">D9C73_017379</name>
</gene>
<evidence type="ECO:0000256" key="8">
    <source>
        <dbReference type="ARBA" id="ARBA00022771"/>
    </source>
</evidence>
<organism evidence="15 16">
    <name type="scientific">Collichthys lucidus</name>
    <name type="common">Big head croaker</name>
    <name type="synonym">Sciaena lucida</name>
    <dbReference type="NCBI Taxonomy" id="240159"/>
    <lineage>
        <taxon>Eukaryota</taxon>
        <taxon>Metazoa</taxon>
        <taxon>Chordata</taxon>
        <taxon>Craniata</taxon>
        <taxon>Vertebrata</taxon>
        <taxon>Euteleostomi</taxon>
        <taxon>Actinopterygii</taxon>
        <taxon>Neopterygii</taxon>
        <taxon>Teleostei</taxon>
        <taxon>Neoteleostei</taxon>
        <taxon>Acanthomorphata</taxon>
        <taxon>Eupercaria</taxon>
        <taxon>Sciaenidae</taxon>
        <taxon>Collichthys</taxon>
    </lineage>
</organism>
<dbReference type="Proteomes" id="UP000298787">
    <property type="component" value="Chromosome 15"/>
</dbReference>
<dbReference type="PROSITE" id="PS50005">
    <property type="entry name" value="TPR"/>
    <property type="match status" value="1"/>
</dbReference>
<feature type="compositionally biased region" description="Basic and acidic residues" evidence="13">
    <location>
        <begin position="350"/>
        <end position="364"/>
    </location>
</feature>
<feature type="coiled-coil region" evidence="12">
    <location>
        <begin position="1145"/>
        <end position="1225"/>
    </location>
</feature>
<evidence type="ECO:0000256" key="2">
    <source>
        <dbReference type="ARBA" id="ARBA00004496"/>
    </source>
</evidence>
<comment type="pathway">
    <text evidence="3">Protein modification; protein ubiquitination.</text>
</comment>
<evidence type="ECO:0000256" key="1">
    <source>
        <dbReference type="ARBA" id="ARBA00000900"/>
    </source>
</evidence>
<accession>A0A4U5V6H6</accession>
<sequence>MHQAELKLKGVSAAAREGGAQELDKMSDSDSDSDYGADWEAVRDKMTAKLMAASTNDTIIALRPSEEVFERWSRIAIETRAEAAQRMKLCAFWLPILLQREECTTTAWALQIGLIDLNDDLSLKHLHKIEVLEAIFRALEKGTRSPEVLEDALHWLERTGEPSIRRYIMDLGHPTTCFKALHLIFTEFAKYIQNMGNNLEKTMKALMAQPSDYHKEGHYRYCEALFSLGEVKRAIEANKLAQTLCKRDRDGVKDLEQQLQKFMGEQAVIQQADGTLTVLEPNRIRTTSTHTVVDLSGLNTGSSLRIGLVKNAPPQTKILHSKAEKKPVKNVKNEKATLAVQSSPKVSKPLKSEVSSKNDHKVPTTKEFSVTAKKKSKNRKRFEDEKLDEVKPGVCKQFKSMVQDGYTALADHRSRNAEQAFRQAVEFLENSKELGLSTMDVLLLHFGRVSALTDIGLPEELGQAHRLLEKMKSYELRTFQCLVFYAIGRVYFRENRFAVALKQFSDSLQMVKNQITPGKLTWPLTKETVKETQPDYFKNILEEAIELCRFPPMPDAICRHEKCHGHLKAEIYFTDPDFKDFLQDSCLTPDCVGKICSIKIFGPTGLVKCKFEATIIKPQTAKKPKVNQKCTSLKKLKSKEERQLKRKQHKQSFQERLVIKDEILQEKEDPTTQIQQKGLEAARSFIDLNAGHLEQLDLGFLLNFGPLQEVVIEKLGTRPELFSSIGLTVTEYLKQAPPHDMRLFIWTLEEHRDEYVTCHTILDEYFDMMDGHCSVLKKSDETVNNSPMKSRGRKKKQKEPKGVIVLSGMRGVTQRDEWDQEIFEDDPSSFLGDPFSVPSHLREQVADFEDQYNTTRHRSHYKKILDNNPDPTKESLYDYFDQILEEHGPLVAEDPLLVGELDNFPPVAQQKIQEAGGFESFLLESLRFIKIGRSIGLAKHAVSLQQAGNRASLDDLDDLDDLDEIGDPDTSDLHASHDPAFLSYLDGYSSAQTEVYPILPNPYTYRALHLPVSQSATGVPLTGYGQFSHLTNGDTQHQVPFYLPNDYGDLDLYTSEMDSEVWDDPINHPTDPSSDGVASIITDEIFSKKHAASQTCQETMRSVAVNTEPHEPFESCPGDLNKKQKNDKTLQEEIKKISTGYDAVSLRHRKELASLEEEVQKINANVQVTNKELALFQHKLEEEVRKDQKEKKANQEVLKSLKVEIERLVEEQESLARKIREKKSKYDTKFSDFLELSNQSAAEKMSLEDEIKRCKISVNFATRRSLTAQLSVVESSRDQALYGLYRELANAKAFQNKLDEAVHIFPNKDLEMTRSNCRASVQEIEKKISAAEAHYKEQIDQVKKGRRVSELIAVSMNELELSAAPLSVATKEIVPPPSASKVSPPLIKPPGADTPAGLIVMQHKPLTRTQEPPHNTVFEKAIERLATMFPDYTRPDLMRFIQELRSSSGGSLNSMELQDMVGGVTQLILDHQEKLNAGAKSNVTGRGSLAQYGTSAYAVPVWQTLGPQRVAHSNADGFRITMVTVFSLANQLNVEDPCIICHEDMSPDSICVLECRHSFHKECIKSWLKEQSTCPTCRDHALLPEDFPMLPGRRRQAL</sequence>
<keyword evidence="16" id="KW-1185">Reference proteome</keyword>
<evidence type="ECO:0000256" key="13">
    <source>
        <dbReference type="SAM" id="MobiDB-lite"/>
    </source>
</evidence>
<dbReference type="SMART" id="SM00184">
    <property type="entry name" value="RING"/>
    <property type="match status" value="1"/>
</dbReference>
<keyword evidence="7" id="KW-0479">Metal-binding</keyword>
<dbReference type="Pfam" id="PF24812">
    <property type="entry name" value="WHD_TTC3"/>
    <property type="match status" value="1"/>
</dbReference>
<proteinExistence type="predicted"/>
<dbReference type="InterPro" id="IPR019734">
    <property type="entry name" value="TPR_rpt"/>
</dbReference>
<dbReference type="CDD" id="cd16481">
    <property type="entry name" value="RING-H2_TTC3"/>
    <property type="match status" value="1"/>
</dbReference>
<dbReference type="PROSITE" id="PS50089">
    <property type="entry name" value="ZF_RING_2"/>
    <property type="match status" value="1"/>
</dbReference>
<dbReference type="Gene3D" id="3.30.40.10">
    <property type="entry name" value="Zinc/RING finger domain, C3HC4 (zinc finger)"/>
    <property type="match status" value="1"/>
</dbReference>
<dbReference type="STRING" id="240159.A0A4U5V6H6"/>
<dbReference type="EMBL" id="CM014092">
    <property type="protein sequence ID" value="TKS83269.1"/>
    <property type="molecule type" value="Genomic_DNA"/>
</dbReference>
<evidence type="ECO:0000256" key="11">
    <source>
        <dbReference type="PROSITE-ProRule" id="PRU00339"/>
    </source>
</evidence>
<reference evidence="15 16" key="1">
    <citation type="submission" date="2019-01" db="EMBL/GenBank/DDBJ databases">
        <title>Genome Assembly of Collichthys lucidus.</title>
        <authorList>
            <person name="Cai M."/>
            <person name="Xiao S."/>
        </authorList>
    </citation>
    <scope>NUCLEOTIDE SEQUENCE [LARGE SCALE GENOMIC DNA]</scope>
    <source>
        <strain evidence="15">JT15FE1705JMU</strain>
        <tissue evidence="15">Muscle</tissue>
    </source>
</reference>
<dbReference type="GO" id="GO:0008270">
    <property type="term" value="F:zinc ion binding"/>
    <property type="evidence" value="ECO:0007669"/>
    <property type="project" value="UniProtKB-KW"/>
</dbReference>
<keyword evidence="6" id="KW-0808">Transferase</keyword>
<dbReference type="InterPro" id="IPR056872">
    <property type="entry name" value="TTC3/DZIP3-like_helical"/>
</dbReference>
<feature type="region of interest" description="Disordered" evidence="13">
    <location>
        <begin position="781"/>
        <end position="801"/>
    </location>
</feature>
<name>A0A4U5V6H6_COLLU</name>
<comment type="catalytic activity">
    <reaction evidence="1">
        <text>S-ubiquitinyl-[E2 ubiquitin-conjugating enzyme]-L-cysteine + [acceptor protein]-L-lysine = [E2 ubiquitin-conjugating enzyme]-L-cysteine + N(6)-ubiquitinyl-[acceptor protein]-L-lysine.</text>
        <dbReference type="EC" id="2.3.2.27"/>
    </reaction>
</comment>
<comment type="subcellular location">
    <subcellularLocation>
        <location evidence="2">Cytoplasm</location>
    </subcellularLocation>
</comment>
<dbReference type="InterPro" id="IPR001841">
    <property type="entry name" value="Znf_RING"/>
</dbReference>
<evidence type="ECO:0000256" key="4">
    <source>
        <dbReference type="ARBA" id="ARBA00012483"/>
    </source>
</evidence>
<keyword evidence="5" id="KW-0963">Cytoplasm</keyword>
<feature type="region of interest" description="Disordered" evidence="13">
    <location>
        <begin position="339"/>
        <end position="377"/>
    </location>
</feature>
<dbReference type="Pfam" id="PF19179">
    <property type="entry name" value="TTC3_DZIP3_dom"/>
    <property type="match status" value="1"/>
</dbReference>
<feature type="coiled-coil region" evidence="12">
    <location>
        <begin position="1307"/>
        <end position="1341"/>
    </location>
</feature>
<dbReference type="EC" id="2.3.2.27" evidence="4"/>
<dbReference type="PANTHER" id="PTHR17550:SF8">
    <property type="entry name" value="RING-TYPE E3 UBIQUITIN TRANSFERASE"/>
    <property type="match status" value="1"/>
</dbReference>
<dbReference type="GO" id="GO:0005737">
    <property type="term" value="C:cytoplasm"/>
    <property type="evidence" value="ECO:0007669"/>
    <property type="project" value="UniProtKB-SubCell"/>
</dbReference>
<evidence type="ECO:0000256" key="3">
    <source>
        <dbReference type="ARBA" id="ARBA00004906"/>
    </source>
</evidence>
<feature type="repeat" description="TPR" evidence="11">
    <location>
        <begin position="481"/>
        <end position="514"/>
    </location>
</feature>